<dbReference type="STRING" id="36842.SAMN02194393_02008"/>
<dbReference type="InterPro" id="IPR006879">
    <property type="entry name" value="YdjC-like"/>
</dbReference>
<evidence type="ECO:0000256" key="5">
    <source>
        <dbReference type="ARBA" id="ARBA00023277"/>
    </source>
</evidence>
<dbReference type="InterPro" id="IPR011330">
    <property type="entry name" value="Glyco_hydro/deAcase_b/a-brl"/>
</dbReference>
<dbReference type="GO" id="GO:0019213">
    <property type="term" value="F:deacetylase activity"/>
    <property type="evidence" value="ECO:0007669"/>
    <property type="project" value="TreeGrafter"/>
</dbReference>
<dbReference type="GO" id="GO:0046872">
    <property type="term" value="F:metal ion binding"/>
    <property type="evidence" value="ECO:0007669"/>
    <property type="project" value="UniProtKB-KW"/>
</dbReference>
<dbReference type="SUPFAM" id="SSF88713">
    <property type="entry name" value="Glycoside hydrolase/deacetylase"/>
    <property type="match status" value="1"/>
</dbReference>
<dbReference type="GO" id="GO:0005975">
    <property type="term" value="P:carbohydrate metabolic process"/>
    <property type="evidence" value="ECO:0007669"/>
    <property type="project" value="InterPro"/>
</dbReference>
<protein>
    <recommendedName>
        <fullName evidence="8">Carbohydrate deacetylase</fullName>
    </recommendedName>
</protein>
<dbReference type="AlphaFoldDB" id="A0A1T5KPP9"/>
<evidence type="ECO:0008006" key="8">
    <source>
        <dbReference type="Google" id="ProtNLM"/>
    </source>
</evidence>
<dbReference type="PANTHER" id="PTHR31609:SF1">
    <property type="entry name" value="CARBOHYDRATE DEACETYLASE"/>
    <property type="match status" value="1"/>
</dbReference>
<keyword evidence="4" id="KW-0460">Magnesium</keyword>
<dbReference type="GO" id="GO:0016787">
    <property type="term" value="F:hydrolase activity"/>
    <property type="evidence" value="ECO:0007669"/>
    <property type="project" value="UniProtKB-KW"/>
</dbReference>
<keyword evidence="7" id="KW-1185">Reference proteome</keyword>
<reference evidence="7" key="1">
    <citation type="submission" date="2017-02" db="EMBL/GenBank/DDBJ databases">
        <authorList>
            <person name="Varghese N."/>
            <person name="Submissions S."/>
        </authorList>
    </citation>
    <scope>NUCLEOTIDE SEQUENCE [LARGE SCALE GENOMIC DNA]</scope>
    <source>
        <strain evidence="7">M1</strain>
    </source>
</reference>
<dbReference type="PANTHER" id="PTHR31609">
    <property type="entry name" value="YDJC DEACETYLASE FAMILY MEMBER"/>
    <property type="match status" value="1"/>
</dbReference>
<dbReference type="Gene3D" id="3.20.20.370">
    <property type="entry name" value="Glycoside hydrolase/deacetylase"/>
    <property type="match status" value="1"/>
</dbReference>
<dbReference type="EMBL" id="FUZT01000004">
    <property type="protein sequence ID" value="SKC65429.1"/>
    <property type="molecule type" value="Genomic_DNA"/>
</dbReference>
<gene>
    <name evidence="6" type="ORF">SAMN02194393_02008</name>
</gene>
<dbReference type="Proteomes" id="UP000190285">
    <property type="component" value="Unassembled WGS sequence"/>
</dbReference>
<accession>A0A1T5KPP9</accession>
<dbReference type="RefSeq" id="WP_079491292.1">
    <property type="nucleotide sequence ID" value="NZ_FUZT01000004.1"/>
</dbReference>
<organism evidence="6 7">
    <name type="scientific">Maledivibacter halophilus</name>
    <dbReference type="NCBI Taxonomy" id="36842"/>
    <lineage>
        <taxon>Bacteria</taxon>
        <taxon>Bacillati</taxon>
        <taxon>Bacillota</taxon>
        <taxon>Clostridia</taxon>
        <taxon>Peptostreptococcales</taxon>
        <taxon>Caminicellaceae</taxon>
        <taxon>Maledivibacter</taxon>
    </lineage>
</organism>
<evidence type="ECO:0000313" key="7">
    <source>
        <dbReference type="Proteomes" id="UP000190285"/>
    </source>
</evidence>
<proteinExistence type="predicted"/>
<name>A0A1T5KPP9_9FIRM</name>
<sequence>MTKIIFNADDFGYSKGINYGIIEAFKSGVLTSTTLMVTMPGTKHAVDLMRENKGLAVGLHLNISLGEPITKGKTLVGNNNKFIKPKNLKEGYRYDKGELRLEIEAQYNRFIEVVGKKPSHIDTHLFSSDKIPEMRMLCSELAIEERIPMRNFDLDFTKHVEFIQHRSFNSGSGLNYILENIEDILKYEHVEIMSHPGYVDNYVMKNSSYNIQRTEELEFLISQKLKDLIKEKKIKLINYYDVMK</sequence>
<evidence type="ECO:0000256" key="3">
    <source>
        <dbReference type="ARBA" id="ARBA00022801"/>
    </source>
</evidence>
<dbReference type="Pfam" id="PF04794">
    <property type="entry name" value="YdjC"/>
    <property type="match status" value="1"/>
</dbReference>
<keyword evidence="3" id="KW-0378">Hydrolase</keyword>
<evidence type="ECO:0000313" key="6">
    <source>
        <dbReference type="EMBL" id="SKC65429.1"/>
    </source>
</evidence>
<keyword evidence="2" id="KW-0479">Metal-binding</keyword>
<keyword evidence="5" id="KW-0119">Carbohydrate metabolism</keyword>
<evidence type="ECO:0000256" key="4">
    <source>
        <dbReference type="ARBA" id="ARBA00022842"/>
    </source>
</evidence>
<dbReference type="OrthoDB" id="9774177at2"/>
<evidence type="ECO:0000256" key="2">
    <source>
        <dbReference type="ARBA" id="ARBA00022723"/>
    </source>
</evidence>
<evidence type="ECO:0000256" key="1">
    <source>
        <dbReference type="ARBA" id="ARBA00001946"/>
    </source>
</evidence>
<comment type="cofactor">
    <cofactor evidence="1">
        <name>Mg(2+)</name>
        <dbReference type="ChEBI" id="CHEBI:18420"/>
    </cofactor>
</comment>